<dbReference type="InterPro" id="IPR046953">
    <property type="entry name" value="Spore_GerAC-like_C"/>
</dbReference>
<dbReference type="InterPro" id="IPR038501">
    <property type="entry name" value="Spore_GerAC_C_sf"/>
</dbReference>
<keyword evidence="6" id="KW-0564">Palmitate</keyword>
<dbReference type="Proteomes" id="UP000547209">
    <property type="component" value="Unassembled WGS sequence"/>
</dbReference>
<dbReference type="Gene3D" id="3.30.300.210">
    <property type="entry name" value="Nutrient germinant receptor protein C, domain 3"/>
    <property type="match status" value="1"/>
</dbReference>
<evidence type="ECO:0000259" key="9">
    <source>
        <dbReference type="Pfam" id="PF25198"/>
    </source>
</evidence>
<accession>A0A7X0VEG5</accession>
<gene>
    <name evidence="10" type="ORF">H7C19_02340</name>
</gene>
<name>A0A7X0VEG5_9BACL</name>
<dbReference type="Pfam" id="PF25198">
    <property type="entry name" value="Spore_GerAC_N"/>
    <property type="match status" value="1"/>
</dbReference>
<evidence type="ECO:0000256" key="7">
    <source>
        <dbReference type="ARBA" id="ARBA00023288"/>
    </source>
</evidence>
<dbReference type="RefSeq" id="WP_185140922.1">
    <property type="nucleotide sequence ID" value="NZ_JACJVP010000001.1"/>
</dbReference>
<organism evidence="10 11">
    <name type="scientific">Cohnella nanjingensis</name>
    <dbReference type="NCBI Taxonomy" id="1387779"/>
    <lineage>
        <taxon>Bacteria</taxon>
        <taxon>Bacillati</taxon>
        <taxon>Bacillota</taxon>
        <taxon>Bacilli</taxon>
        <taxon>Bacillales</taxon>
        <taxon>Paenibacillaceae</taxon>
        <taxon>Cohnella</taxon>
    </lineage>
</organism>
<keyword evidence="11" id="KW-1185">Reference proteome</keyword>
<dbReference type="Pfam" id="PF05504">
    <property type="entry name" value="Spore_GerAC"/>
    <property type="match status" value="1"/>
</dbReference>
<dbReference type="NCBIfam" id="TIGR02887">
    <property type="entry name" value="spore_ger_x_C"/>
    <property type="match status" value="1"/>
</dbReference>
<evidence type="ECO:0000256" key="1">
    <source>
        <dbReference type="ARBA" id="ARBA00004635"/>
    </source>
</evidence>
<evidence type="ECO:0000256" key="4">
    <source>
        <dbReference type="ARBA" id="ARBA00022729"/>
    </source>
</evidence>
<dbReference type="EMBL" id="JACJVP010000001">
    <property type="protein sequence ID" value="MBB6669519.1"/>
    <property type="molecule type" value="Genomic_DNA"/>
</dbReference>
<evidence type="ECO:0000256" key="2">
    <source>
        <dbReference type="ARBA" id="ARBA00007886"/>
    </source>
</evidence>
<keyword evidence="5" id="KW-0472">Membrane</keyword>
<dbReference type="InterPro" id="IPR057336">
    <property type="entry name" value="GerAC_N"/>
</dbReference>
<evidence type="ECO:0000256" key="3">
    <source>
        <dbReference type="ARBA" id="ARBA00022544"/>
    </source>
</evidence>
<feature type="domain" description="Spore germination GerAC-like C-terminal" evidence="8">
    <location>
        <begin position="195"/>
        <end position="344"/>
    </location>
</feature>
<dbReference type="InterPro" id="IPR008844">
    <property type="entry name" value="Spore_GerAC-like"/>
</dbReference>
<dbReference type="GO" id="GO:0009847">
    <property type="term" value="P:spore germination"/>
    <property type="evidence" value="ECO:0007669"/>
    <property type="project" value="InterPro"/>
</dbReference>
<evidence type="ECO:0000313" key="11">
    <source>
        <dbReference type="Proteomes" id="UP000547209"/>
    </source>
</evidence>
<evidence type="ECO:0000259" key="8">
    <source>
        <dbReference type="Pfam" id="PF05504"/>
    </source>
</evidence>
<comment type="similarity">
    <text evidence="2">Belongs to the GerABKC lipoprotein family.</text>
</comment>
<sequence length="354" mass="40378">MNVRSVCRTLLIASLFALLCGCWDVRDINKRYLPVVMGISEGKSATYSIILQIPSVSGKTQILEQEADSISKALDLIRTKAEKHVDLLHLRLFLISERMAKTGLDDVMDYAIRANDISIKGMMAIVTGDFEKTLHHEISPTPEISSYDYFSEESGWTPNVSIVRIWEAFRGSQSYTKDLAYPLIHVGTDTLYDFEGSAIMRKNKMVGALSPDETLVYNIFLEKYTGGTIEAAKDTSVIIKKARVRHRKEWTASGPKLKSAIYLDVAVSENKKNLPNHRIAEEIQEMIDKKGDEIIRKMRALKTDLLGTGQLFRSQMSERQIRDWKDVWFPRLTFDISVKVNIRDNIYFKEKIKS</sequence>
<comment type="caution">
    <text evidence="10">The sequence shown here is derived from an EMBL/GenBank/DDBJ whole genome shotgun (WGS) entry which is preliminary data.</text>
</comment>
<proteinExistence type="inferred from homology"/>
<evidence type="ECO:0000313" key="10">
    <source>
        <dbReference type="EMBL" id="MBB6669519.1"/>
    </source>
</evidence>
<reference evidence="10 11" key="1">
    <citation type="submission" date="2020-08" db="EMBL/GenBank/DDBJ databases">
        <title>Cohnella phylogeny.</title>
        <authorList>
            <person name="Dunlap C."/>
        </authorList>
    </citation>
    <scope>NUCLEOTIDE SEQUENCE [LARGE SCALE GENOMIC DNA]</scope>
    <source>
        <strain evidence="10 11">DSM 28246</strain>
    </source>
</reference>
<dbReference type="AlphaFoldDB" id="A0A7X0VEG5"/>
<dbReference type="PROSITE" id="PS51257">
    <property type="entry name" value="PROKAR_LIPOPROTEIN"/>
    <property type="match status" value="1"/>
</dbReference>
<dbReference type="GO" id="GO:0016020">
    <property type="term" value="C:membrane"/>
    <property type="evidence" value="ECO:0007669"/>
    <property type="project" value="UniProtKB-SubCell"/>
</dbReference>
<keyword evidence="7" id="KW-0449">Lipoprotein</keyword>
<evidence type="ECO:0000256" key="6">
    <source>
        <dbReference type="ARBA" id="ARBA00023139"/>
    </source>
</evidence>
<protein>
    <submittedName>
        <fullName evidence="10">Ger(X)C family spore germination protein</fullName>
    </submittedName>
</protein>
<dbReference type="PANTHER" id="PTHR35789:SF1">
    <property type="entry name" value="SPORE GERMINATION PROTEIN B3"/>
    <property type="match status" value="1"/>
</dbReference>
<comment type="subcellular location">
    <subcellularLocation>
        <location evidence="1">Membrane</location>
        <topology evidence="1">Lipid-anchor</topology>
    </subcellularLocation>
</comment>
<dbReference type="PANTHER" id="PTHR35789">
    <property type="entry name" value="SPORE GERMINATION PROTEIN B3"/>
    <property type="match status" value="1"/>
</dbReference>
<evidence type="ECO:0000256" key="5">
    <source>
        <dbReference type="ARBA" id="ARBA00023136"/>
    </source>
</evidence>
<keyword evidence="3" id="KW-0309">Germination</keyword>
<feature type="domain" description="Spore germination protein N-terminal" evidence="9">
    <location>
        <begin position="24"/>
        <end position="185"/>
    </location>
</feature>
<keyword evidence="4" id="KW-0732">Signal</keyword>